<reference evidence="1 2" key="1">
    <citation type="submission" date="2007-11" db="EMBL/GenBank/DDBJ databases">
        <title>Complete sequence of chromosome of Shewanella baltica OS195.</title>
        <authorList>
            <consortium name="US DOE Joint Genome Institute"/>
            <person name="Copeland A."/>
            <person name="Lucas S."/>
            <person name="Lapidus A."/>
            <person name="Barry K."/>
            <person name="Glavina del Rio T."/>
            <person name="Dalin E."/>
            <person name="Tice H."/>
            <person name="Pitluck S."/>
            <person name="Chain P."/>
            <person name="Malfatti S."/>
            <person name="Shin M."/>
            <person name="Vergez L."/>
            <person name="Schmutz J."/>
            <person name="Larimer F."/>
            <person name="Land M."/>
            <person name="Hauser L."/>
            <person name="Kyrpides N."/>
            <person name="Kim E."/>
            <person name="Brettar I."/>
            <person name="Rodrigues J."/>
            <person name="Konstantinidis K."/>
            <person name="Klappenbach J."/>
            <person name="Hofle M."/>
            <person name="Tiedje J."/>
            <person name="Richardson P."/>
        </authorList>
    </citation>
    <scope>NUCLEOTIDE SEQUENCE [LARGE SCALE GENOMIC DNA]</scope>
    <source>
        <strain evidence="1 2">OS195</strain>
    </source>
</reference>
<accession>A9KXG3</accession>
<dbReference type="EMBL" id="CP000891">
    <property type="protein sequence ID" value="ABX48902.1"/>
    <property type="molecule type" value="Genomic_DNA"/>
</dbReference>
<dbReference type="HOGENOM" id="CLU_1650963_0_0_6"/>
<proteinExistence type="predicted"/>
<dbReference type="KEGG" id="sbn:Sbal195_1730"/>
<organism evidence="1 2">
    <name type="scientific">Shewanella baltica (strain OS195)</name>
    <dbReference type="NCBI Taxonomy" id="399599"/>
    <lineage>
        <taxon>Bacteria</taxon>
        <taxon>Pseudomonadati</taxon>
        <taxon>Pseudomonadota</taxon>
        <taxon>Gammaproteobacteria</taxon>
        <taxon>Alteromonadales</taxon>
        <taxon>Shewanellaceae</taxon>
        <taxon>Shewanella</taxon>
    </lineage>
</organism>
<dbReference type="AlphaFoldDB" id="A9KXG3"/>
<evidence type="ECO:0008006" key="3">
    <source>
        <dbReference type="Google" id="ProtNLM"/>
    </source>
</evidence>
<gene>
    <name evidence="1" type="ordered locus">Sbal195_1730</name>
</gene>
<protein>
    <recommendedName>
        <fullName evidence="3">HEAT repeat domain-containing protein</fullName>
    </recommendedName>
</protein>
<name>A9KXG3_SHEB9</name>
<dbReference type="GeneID" id="11771951"/>
<evidence type="ECO:0000313" key="1">
    <source>
        <dbReference type="EMBL" id="ABX48902.1"/>
    </source>
</evidence>
<dbReference type="RefSeq" id="WP_006083853.1">
    <property type="nucleotide sequence ID" value="NC_009997.1"/>
</dbReference>
<sequence length="160" mass="18742">MKASDLMKKLEADPEYHEMRKRKDRELKERKTLLAADERGLIEDLVEAGYKVESVWDFVNNHNRYEFLRKFEGGYESAFSILVKHLDIEHHPRIREGIIRALTEKDANETASEALLAAFYHEKDSNLKWVLANALRTVLTRSQKAKHPEYKEIYDAKGQP</sequence>
<dbReference type="Proteomes" id="UP000000770">
    <property type="component" value="Chromosome"/>
</dbReference>
<evidence type="ECO:0000313" key="2">
    <source>
        <dbReference type="Proteomes" id="UP000000770"/>
    </source>
</evidence>